<name>A0A6C2U736_PONDE</name>
<dbReference type="Gene3D" id="3.30.200.20">
    <property type="entry name" value="Phosphorylase Kinase, domain 1"/>
    <property type="match status" value="1"/>
</dbReference>
<protein>
    <submittedName>
        <fullName evidence="7">Serine/threonine-protein kinase PknD</fullName>
    </submittedName>
</protein>
<proteinExistence type="predicted"/>
<dbReference type="Proteomes" id="UP000366872">
    <property type="component" value="Unassembled WGS sequence"/>
</dbReference>
<dbReference type="AlphaFoldDB" id="A0A6C2U736"/>
<sequence>MKTEYSIKAAGDMARQLASLYEEGADAGEEEPGIIYSELRSYGDRYINPEVLARGSMKKISRVFDTKTGRHVAMAELRANAPEELYEPFLREARLTALLEHPNIISVNDIGLTEAGLPYFTMDLKRGDSLGKFLKKNRNERRQLLEVFVKLCDAISYAHSQKVLHLDLKPENIQVGRFGDVFICDWGLGKVVGSPEDEEKEFDELLFNPDLLNNMTLVGELKGTPGYMAPEQFEKDGEKTYQTDIYALGCLLHTLLTEVPPLSGSMDEIRESTLAGRIVSPAKAFPNKEIHKGLNAVVMKALELKPANRYASVAALRDDVNNFLAGFSTTAENAGILKELSLFYRRNRAACLVGFFSLVAIFAMIGWFIGAQQQSIVETRAARDLAETRRREADESFAQYRKELTRNMRLMGTLAENLEFQALELSRTFFYMDPVQALELSIQRYQFLQSNDPDADFNSHIAYCYFILQDFAKANEYFEINSDWNGKLYKLSRKYEAVKKGELLGIGQLENLIRDLRVFKGTRKSMMEKMLVCDNEFRKDKSGYDQIVRVVLEGWNSRWTHGQFDYDPQAKTLRLRGDQLKEFAIVSQESSGESPLRFLDIHSLDAQGTGLHDLNQIKMLAIQTLDIRKTSVVDLEPIKHFSSLKTLVVAHGQFADGQLAALPRELTVAVR</sequence>
<gene>
    <name evidence="7" type="primary">pknD_14</name>
    <name evidence="7" type="ORF">PDESU_04244</name>
</gene>
<evidence type="ECO:0000313" key="7">
    <source>
        <dbReference type="EMBL" id="VGO15659.1"/>
    </source>
</evidence>
<dbReference type="CDD" id="cd14014">
    <property type="entry name" value="STKc_PknB_like"/>
    <property type="match status" value="1"/>
</dbReference>
<dbReference type="GO" id="GO:0005524">
    <property type="term" value="F:ATP binding"/>
    <property type="evidence" value="ECO:0007669"/>
    <property type="project" value="UniProtKB-KW"/>
</dbReference>
<keyword evidence="2" id="KW-0547">Nucleotide-binding</keyword>
<keyword evidence="4" id="KW-0067">ATP-binding</keyword>
<evidence type="ECO:0000256" key="2">
    <source>
        <dbReference type="ARBA" id="ARBA00022741"/>
    </source>
</evidence>
<dbReference type="SMART" id="SM00220">
    <property type="entry name" value="S_TKc"/>
    <property type="match status" value="1"/>
</dbReference>
<keyword evidence="5" id="KW-0472">Membrane</keyword>
<evidence type="ECO:0000313" key="8">
    <source>
        <dbReference type="Proteomes" id="UP000366872"/>
    </source>
</evidence>
<keyword evidence="3 7" id="KW-0418">Kinase</keyword>
<organism evidence="7 8">
    <name type="scientific">Pontiella desulfatans</name>
    <dbReference type="NCBI Taxonomy" id="2750659"/>
    <lineage>
        <taxon>Bacteria</taxon>
        <taxon>Pseudomonadati</taxon>
        <taxon>Kiritimatiellota</taxon>
        <taxon>Kiritimatiellia</taxon>
        <taxon>Kiritimatiellales</taxon>
        <taxon>Pontiellaceae</taxon>
        <taxon>Pontiella</taxon>
    </lineage>
</organism>
<dbReference type="Gene3D" id="1.10.510.10">
    <property type="entry name" value="Transferase(Phosphotransferase) domain 1"/>
    <property type="match status" value="1"/>
</dbReference>
<evidence type="ECO:0000256" key="4">
    <source>
        <dbReference type="ARBA" id="ARBA00022840"/>
    </source>
</evidence>
<dbReference type="EMBL" id="CAAHFG010000002">
    <property type="protein sequence ID" value="VGO15659.1"/>
    <property type="molecule type" value="Genomic_DNA"/>
</dbReference>
<dbReference type="PANTHER" id="PTHR43289:SF6">
    <property type="entry name" value="SERINE_THREONINE-PROTEIN KINASE NEKL-3"/>
    <property type="match status" value="1"/>
</dbReference>
<feature type="transmembrane region" description="Helical" evidence="5">
    <location>
        <begin position="349"/>
        <end position="370"/>
    </location>
</feature>
<dbReference type="PANTHER" id="PTHR43289">
    <property type="entry name" value="MITOGEN-ACTIVATED PROTEIN KINASE KINASE KINASE 20-RELATED"/>
    <property type="match status" value="1"/>
</dbReference>
<evidence type="ECO:0000256" key="3">
    <source>
        <dbReference type="ARBA" id="ARBA00022777"/>
    </source>
</evidence>
<dbReference type="GO" id="GO:0004674">
    <property type="term" value="F:protein serine/threonine kinase activity"/>
    <property type="evidence" value="ECO:0007669"/>
    <property type="project" value="TreeGrafter"/>
</dbReference>
<reference evidence="7 8" key="1">
    <citation type="submission" date="2019-04" db="EMBL/GenBank/DDBJ databases">
        <authorList>
            <person name="Van Vliet M D."/>
        </authorList>
    </citation>
    <scope>NUCLEOTIDE SEQUENCE [LARGE SCALE GENOMIC DNA]</scope>
    <source>
        <strain evidence="7 8">F1</strain>
    </source>
</reference>
<keyword evidence="8" id="KW-1185">Reference proteome</keyword>
<dbReference type="RefSeq" id="WP_136081206.1">
    <property type="nucleotide sequence ID" value="NZ_CAAHFG010000002.1"/>
</dbReference>
<accession>A0A6C2U736</accession>
<dbReference type="Pfam" id="PF00069">
    <property type="entry name" value="Pkinase"/>
    <property type="match status" value="1"/>
</dbReference>
<keyword evidence="1" id="KW-0808">Transferase</keyword>
<evidence type="ECO:0000256" key="5">
    <source>
        <dbReference type="SAM" id="Phobius"/>
    </source>
</evidence>
<dbReference type="PROSITE" id="PS50011">
    <property type="entry name" value="PROTEIN_KINASE_DOM"/>
    <property type="match status" value="1"/>
</dbReference>
<dbReference type="InterPro" id="IPR011009">
    <property type="entry name" value="Kinase-like_dom_sf"/>
</dbReference>
<feature type="domain" description="Protein kinase" evidence="6">
    <location>
        <begin position="46"/>
        <end position="324"/>
    </location>
</feature>
<dbReference type="InterPro" id="IPR000719">
    <property type="entry name" value="Prot_kinase_dom"/>
</dbReference>
<evidence type="ECO:0000259" key="6">
    <source>
        <dbReference type="PROSITE" id="PS50011"/>
    </source>
</evidence>
<keyword evidence="5" id="KW-0812">Transmembrane</keyword>
<evidence type="ECO:0000256" key="1">
    <source>
        <dbReference type="ARBA" id="ARBA00022679"/>
    </source>
</evidence>
<dbReference type="SUPFAM" id="SSF56112">
    <property type="entry name" value="Protein kinase-like (PK-like)"/>
    <property type="match status" value="1"/>
</dbReference>
<keyword evidence="5" id="KW-1133">Transmembrane helix</keyword>